<dbReference type="PANTHER" id="PTHR39336:SF1">
    <property type="entry name" value="PYRIDOXAMINE PHOSPHATE OXIDASE FAMILY PROTEIN (AFU_ORTHOLOGUE AFUA_6G11440)"/>
    <property type="match status" value="1"/>
</dbReference>
<name>A0A5J5J8F9_9MICO</name>
<comment type="caution">
    <text evidence="2">The sequence shown here is derived from an EMBL/GenBank/DDBJ whole genome shotgun (WGS) entry which is preliminary data.</text>
</comment>
<feature type="domain" description="Pyridoxamine 5'-phosphate oxidase N-terminal" evidence="1">
    <location>
        <begin position="9"/>
        <end position="131"/>
    </location>
</feature>
<evidence type="ECO:0000313" key="3">
    <source>
        <dbReference type="Proteomes" id="UP000325827"/>
    </source>
</evidence>
<keyword evidence="3" id="KW-1185">Reference proteome</keyword>
<dbReference type="InterPro" id="IPR012349">
    <property type="entry name" value="Split_barrel_FMN-bd"/>
</dbReference>
<dbReference type="Proteomes" id="UP000325827">
    <property type="component" value="Unassembled WGS sequence"/>
</dbReference>
<protein>
    <submittedName>
        <fullName evidence="2">Pyridoxamine 5'-phosphate oxidase family protein</fullName>
    </submittedName>
</protein>
<dbReference type="Pfam" id="PF01243">
    <property type="entry name" value="PNPOx_N"/>
    <property type="match status" value="1"/>
</dbReference>
<dbReference type="OrthoDB" id="115989at2"/>
<gene>
    <name evidence="2" type="ORF">F6B43_05650</name>
</gene>
<dbReference type="AlphaFoldDB" id="A0A5J5J8F9"/>
<reference evidence="3" key="1">
    <citation type="submission" date="2019-09" db="EMBL/GenBank/DDBJ databases">
        <title>Mumia zhuanghuii sp. nov. isolated from the intestinal contents of plateau pika (Ochotona curzoniae) in the Qinghai-Tibet plateau of China.</title>
        <authorList>
            <person name="Tian Z."/>
        </authorList>
    </citation>
    <scope>NUCLEOTIDE SEQUENCE [LARGE SCALE GENOMIC DNA]</scope>
    <source>
        <strain evidence="3">JCM 30598</strain>
    </source>
</reference>
<dbReference type="RefSeq" id="WP_150447864.1">
    <property type="nucleotide sequence ID" value="NZ_VYSA01000001.1"/>
</dbReference>
<evidence type="ECO:0000313" key="2">
    <source>
        <dbReference type="EMBL" id="KAA9111093.1"/>
    </source>
</evidence>
<dbReference type="PANTHER" id="PTHR39336">
    <property type="entry name" value="PYRIDOXAMINE PHOSPHATE OXIDASE FAMILY PROTEIN (AFU_ORTHOLOGUE AFUA_6G11440)"/>
    <property type="match status" value="1"/>
</dbReference>
<accession>A0A5J5J8F9</accession>
<organism evidence="2 3">
    <name type="scientific">Microbacterium rhizomatis</name>
    <dbReference type="NCBI Taxonomy" id="1631477"/>
    <lineage>
        <taxon>Bacteria</taxon>
        <taxon>Bacillati</taxon>
        <taxon>Actinomycetota</taxon>
        <taxon>Actinomycetes</taxon>
        <taxon>Micrococcales</taxon>
        <taxon>Microbacteriaceae</taxon>
        <taxon>Microbacterium</taxon>
    </lineage>
</organism>
<sequence>MGKTFDGIDDTLAGWITAQHMFFVGTAPLAAEGHVNISPRGLDSLSILDPHSVAWLDLTGSGAETIAHVRENGRICLMFCSFDARPRIVRLHGTGRLALPGDPLFELVQAEHPDHLGARAVVVVDLDRISDSCGWGVPQMDFVADRDIMRPWAEKKGPDGLERYQAQKNARSIDGLPALVPDGG</sequence>
<dbReference type="InterPro" id="IPR011576">
    <property type="entry name" value="Pyridox_Oxase_N"/>
</dbReference>
<dbReference type="EMBL" id="VYSA01000001">
    <property type="protein sequence ID" value="KAA9111093.1"/>
    <property type="molecule type" value="Genomic_DNA"/>
</dbReference>
<proteinExistence type="predicted"/>
<dbReference type="SUPFAM" id="SSF50475">
    <property type="entry name" value="FMN-binding split barrel"/>
    <property type="match status" value="1"/>
</dbReference>
<evidence type="ECO:0000259" key="1">
    <source>
        <dbReference type="Pfam" id="PF01243"/>
    </source>
</evidence>
<dbReference type="Gene3D" id="2.30.110.10">
    <property type="entry name" value="Electron Transport, Fmn-binding Protein, Chain A"/>
    <property type="match status" value="1"/>
</dbReference>